<protein>
    <submittedName>
        <fullName evidence="3">Uncharacterized protein</fullName>
    </submittedName>
</protein>
<organism evidence="3">
    <name type="scientific">Mucochytrium quahogii</name>
    <dbReference type="NCBI Taxonomy" id="96639"/>
    <lineage>
        <taxon>Eukaryota</taxon>
        <taxon>Sar</taxon>
        <taxon>Stramenopiles</taxon>
        <taxon>Bigyra</taxon>
        <taxon>Labyrinthulomycetes</taxon>
        <taxon>Thraustochytrida</taxon>
        <taxon>Thraustochytriidae</taxon>
        <taxon>Mucochytrium</taxon>
    </lineage>
</organism>
<name>A0A7S2R986_9STRA</name>
<dbReference type="EMBL" id="HBHK01001670">
    <property type="protein sequence ID" value="CAD9664428.1"/>
    <property type="molecule type" value="Transcribed_RNA"/>
</dbReference>
<keyword evidence="2" id="KW-0175">Coiled coil</keyword>
<evidence type="ECO:0000256" key="2">
    <source>
        <dbReference type="SAM" id="Coils"/>
    </source>
</evidence>
<evidence type="ECO:0000313" key="3">
    <source>
        <dbReference type="EMBL" id="CAD9664428.1"/>
    </source>
</evidence>
<dbReference type="PANTHER" id="PTHR16127:SF13">
    <property type="entry name" value="GH01188P"/>
    <property type="match status" value="1"/>
</dbReference>
<proteinExistence type="inferred from homology"/>
<dbReference type="PANTHER" id="PTHR16127">
    <property type="entry name" value="TAXILIN"/>
    <property type="match status" value="1"/>
</dbReference>
<dbReference type="GO" id="GO:0019905">
    <property type="term" value="F:syntaxin binding"/>
    <property type="evidence" value="ECO:0007669"/>
    <property type="project" value="InterPro"/>
</dbReference>
<reference evidence="3" key="1">
    <citation type="submission" date="2021-01" db="EMBL/GenBank/DDBJ databases">
        <authorList>
            <person name="Corre E."/>
            <person name="Pelletier E."/>
            <person name="Niang G."/>
            <person name="Scheremetjew M."/>
            <person name="Finn R."/>
            <person name="Kale V."/>
            <person name="Holt S."/>
            <person name="Cochrane G."/>
            <person name="Meng A."/>
            <person name="Brown T."/>
            <person name="Cohen L."/>
        </authorList>
    </citation>
    <scope>NUCLEOTIDE SEQUENCE</scope>
    <source>
        <strain evidence="3">NY070348D</strain>
    </source>
</reference>
<accession>A0A7S2R986</accession>
<evidence type="ECO:0000256" key="1">
    <source>
        <dbReference type="ARBA" id="ARBA00009550"/>
    </source>
</evidence>
<dbReference type="AlphaFoldDB" id="A0A7S2R986"/>
<gene>
    <name evidence="3" type="ORF">QSP1433_LOCUS1019</name>
</gene>
<comment type="similarity">
    <text evidence="1">Belongs to the taxilin family.</text>
</comment>
<dbReference type="InterPro" id="IPR026183">
    <property type="entry name" value="Taxilin_fam"/>
</dbReference>
<feature type="coiled-coil region" evidence="2">
    <location>
        <begin position="68"/>
        <end position="189"/>
    </location>
</feature>
<sequence>MCLQADISTKIEAQGEETKVAMELQAKLEAFDERYKIMEEHHQKQLESKGIEIKLVEAKSQHEICLLKTKLEEALQGAKLQVKLMEENETLKKTLNAYQEQFTQVQETMKNSDKVYSDFRKELDLLSKRKKVLEQENKQLVEKYAKLNVQHKSYTKQTTEQMAKQRTQIDKLKCLSRTLKEQLDAADKAKDH</sequence>
<dbReference type="Pfam" id="PF09728">
    <property type="entry name" value="Taxilin"/>
    <property type="match status" value="1"/>
</dbReference>